<gene>
    <name evidence="2" type="ORF">LX32DRAFT_219255</name>
</gene>
<evidence type="ECO:0000313" key="3">
    <source>
        <dbReference type="Proteomes" id="UP001232148"/>
    </source>
</evidence>
<feature type="region of interest" description="Disordered" evidence="1">
    <location>
        <begin position="79"/>
        <end position="118"/>
    </location>
</feature>
<feature type="compositionally biased region" description="Basic residues" evidence="1">
    <location>
        <begin position="91"/>
        <end position="100"/>
    </location>
</feature>
<dbReference type="AlphaFoldDB" id="A0AAD9HN55"/>
<evidence type="ECO:0000313" key="2">
    <source>
        <dbReference type="EMBL" id="KAK2032191.1"/>
    </source>
</evidence>
<name>A0AAD9HN55_9PEZI</name>
<keyword evidence="3" id="KW-1185">Reference proteome</keyword>
<organism evidence="2 3">
    <name type="scientific">Colletotrichum zoysiae</name>
    <dbReference type="NCBI Taxonomy" id="1216348"/>
    <lineage>
        <taxon>Eukaryota</taxon>
        <taxon>Fungi</taxon>
        <taxon>Dikarya</taxon>
        <taxon>Ascomycota</taxon>
        <taxon>Pezizomycotina</taxon>
        <taxon>Sordariomycetes</taxon>
        <taxon>Hypocreomycetidae</taxon>
        <taxon>Glomerellales</taxon>
        <taxon>Glomerellaceae</taxon>
        <taxon>Colletotrichum</taxon>
        <taxon>Colletotrichum graminicola species complex</taxon>
    </lineage>
</organism>
<reference evidence="2" key="1">
    <citation type="submission" date="2021-06" db="EMBL/GenBank/DDBJ databases">
        <title>Comparative genomics, transcriptomics and evolutionary studies reveal genomic signatures of adaptation to plant cell wall in hemibiotrophic fungi.</title>
        <authorList>
            <consortium name="DOE Joint Genome Institute"/>
            <person name="Baroncelli R."/>
            <person name="Diaz J.F."/>
            <person name="Benocci T."/>
            <person name="Peng M."/>
            <person name="Battaglia E."/>
            <person name="Haridas S."/>
            <person name="Andreopoulos W."/>
            <person name="Labutti K."/>
            <person name="Pangilinan J."/>
            <person name="Floch G.L."/>
            <person name="Makela M.R."/>
            <person name="Henrissat B."/>
            <person name="Grigoriev I.V."/>
            <person name="Crouch J.A."/>
            <person name="De Vries R.P."/>
            <person name="Sukno S.A."/>
            <person name="Thon M.R."/>
        </authorList>
    </citation>
    <scope>NUCLEOTIDE SEQUENCE</scope>
    <source>
        <strain evidence="2">MAFF235873</strain>
    </source>
</reference>
<comment type="caution">
    <text evidence="2">The sequence shown here is derived from an EMBL/GenBank/DDBJ whole genome shotgun (WGS) entry which is preliminary data.</text>
</comment>
<dbReference type="Proteomes" id="UP001232148">
    <property type="component" value="Unassembled WGS sequence"/>
</dbReference>
<accession>A0AAD9HN55</accession>
<dbReference type="EMBL" id="MU842833">
    <property type="protein sequence ID" value="KAK2032191.1"/>
    <property type="molecule type" value="Genomic_DNA"/>
</dbReference>
<protein>
    <submittedName>
        <fullName evidence="2">Uncharacterized protein</fullName>
    </submittedName>
</protein>
<evidence type="ECO:0000256" key="1">
    <source>
        <dbReference type="SAM" id="MobiDB-lite"/>
    </source>
</evidence>
<proteinExistence type="predicted"/>
<sequence>MPLEFRPLPRFYFSDDRYHDSAPHRTLVDVYLVSGIPTLAALGTPTGLFAAFVSRVTVDGSRPVHFPALVAGTMPTLDRPSLVPRVQGGRGRIHKRKRRNQKDGSPRPRPPYVVRNAERDSSEVNVHKLMPPTFRKNQEILLARDAQSPCVLPWTPFESCCTREQSTTTTTTTKTTWSYNTNNPGVRIFCFGYPFGLLIRDLSELLSLAIRLVQWVPPRGACGAVRIPKQLIKKNKKIQAC</sequence>